<reference evidence="8 9" key="1">
    <citation type="submission" date="2024-02" db="EMBL/GenBank/DDBJ databases">
        <authorList>
            <person name="Vignale AGUSTIN F."/>
            <person name="Sosa J E."/>
            <person name="Modenutti C."/>
        </authorList>
    </citation>
    <scope>NUCLEOTIDE SEQUENCE [LARGE SCALE GENOMIC DNA]</scope>
</reference>
<gene>
    <name evidence="8" type="ORF">ILEXP_LOCUS5318</name>
</gene>
<name>A0ABC8R0J9_9AQUA</name>
<dbReference type="InterPro" id="IPR002347">
    <property type="entry name" value="SDR_fam"/>
</dbReference>
<protein>
    <recommendedName>
        <fullName evidence="7">NADPH-protochlorophyllide oxidoreductase</fullName>
        <ecNumber evidence="7">1.3.1.33</ecNumber>
    </recommendedName>
</protein>
<dbReference type="EMBL" id="CAUOFW020000870">
    <property type="protein sequence ID" value="CAK9138217.1"/>
    <property type="molecule type" value="Genomic_DNA"/>
</dbReference>
<evidence type="ECO:0000256" key="7">
    <source>
        <dbReference type="RuleBase" id="RU365001"/>
    </source>
</evidence>
<dbReference type="Gene3D" id="3.40.50.720">
    <property type="entry name" value="NAD(P)-binding Rossmann-like Domain"/>
    <property type="match status" value="1"/>
</dbReference>
<keyword evidence="5 7" id="KW-0560">Oxidoreductase</keyword>
<comment type="similarity">
    <text evidence="2 7">Belongs to the short-chain dehydrogenases/reductases (SDR) family. POR subfamily.</text>
</comment>
<accession>A0ABC8R0J9</accession>
<dbReference type="AlphaFoldDB" id="A0ABC8R0J9"/>
<evidence type="ECO:0000256" key="4">
    <source>
        <dbReference type="ARBA" id="ARBA00022857"/>
    </source>
</evidence>
<dbReference type="GO" id="GO:0015979">
    <property type="term" value="P:photosynthesis"/>
    <property type="evidence" value="ECO:0007669"/>
    <property type="project" value="UniProtKB-KW"/>
</dbReference>
<dbReference type="GO" id="GO:0009507">
    <property type="term" value="C:chloroplast"/>
    <property type="evidence" value="ECO:0007669"/>
    <property type="project" value="UniProtKB-SubCell"/>
</dbReference>
<dbReference type="GO" id="GO:0015995">
    <property type="term" value="P:chlorophyll biosynthetic process"/>
    <property type="evidence" value="ECO:0007669"/>
    <property type="project" value="UniProtKB-KW"/>
</dbReference>
<keyword evidence="6 7" id="KW-0149">Chlorophyll biosynthesis</keyword>
<evidence type="ECO:0000256" key="1">
    <source>
        <dbReference type="ARBA" id="ARBA00005173"/>
    </source>
</evidence>
<evidence type="ECO:0000256" key="3">
    <source>
        <dbReference type="ARBA" id="ARBA00022531"/>
    </source>
</evidence>
<dbReference type="GO" id="GO:0016630">
    <property type="term" value="F:protochlorophyllide reductase activity"/>
    <property type="evidence" value="ECO:0007669"/>
    <property type="project" value="UniProtKB-EC"/>
</dbReference>
<dbReference type="Proteomes" id="UP001642360">
    <property type="component" value="Unassembled WGS sequence"/>
</dbReference>
<keyword evidence="7" id="KW-0809">Transit peptide</keyword>
<evidence type="ECO:0000256" key="5">
    <source>
        <dbReference type="ARBA" id="ARBA00023002"/>
    </source>
</evidence>
<comment type="subcellular location">
    <subcellularLocation>
        <location evidence="7">Plastid</location>
        <location evidence="7">Chloroplast</location>
    </subcellularLocation>
</comment>
<dbReference type="PANTHER" id="PTHR44419">
    <property type="entry name" value="PROTOCHLOROPHYLLIDE REDUCTASE C, CHLOROPLASTIC"/>
    <property type="match status" value="1"/>
</dbReference>
<comment type="caution">
    <text evidence="8">The sequence shown here is derived from an EMBL/GenBank/DDBJ whole genome shotgun (WGS) entry which is preliminary data.</text>
</comment>
<comment type="catalytic activity">
    <reaction evidence="7">
        <text>chlorophyllide a + NADP(+) = protochlorophyllide a + NADPH + H(+)</text>
        <dbReference type="Rhea" id="RHEA:11132"/>
        <dbReference type="ChEBI" id="CHEBI:15378"/>
        <dbReference type="ChEBI" id="CHEBI:57783"/>
        <dbReference type="ChEBI" id="CHEBI:58349"/>
        <dbReference type="ChEBI" id="CHEBI:83348"/>
        <dbReference type="ChEBI" id="CHEBI:83350"/>
        <dbReference type="EC" id="1.3.1.33"/>
    </reaction>
</comment>
<evidence type="ECO:0000256" key="6">
    <source>
        <dbReference type="ARBA" id="ARBA00023171"/>
    </source>
</evidence>
<evidence type="ECO:0000256" key="2">
    <source>
        <dbReference type="ARBA" id="ARBA00005821"/>
    </source>
</evidence>
<keyword evidence="3 7" id="KW-0602">Photosynthesis</keyword>
<proteinExistence type="inferred from homology"/>
<keyword evidence="9" id="KW-1185">Reference proteome</keyword>
<dbReference type="Pfam" id="PF00106">
    <property type="entry name" value="adh_short"/>
    <property type="match status" value="1"/>
</dbReference>
<dbReference type="InterPro" id="IPR036291">
    <property type="entry name" value="NAD(P)-bd_dom_sf"/>
</dbReference>
<keyword evidence="7" id="KW-0934">Plastid</keyword>
<keyword evidence="7" id="KW-0150">Chloroplast</keyword>
<dbReference type="PANTHER" id="PTHR44419:SF19">
    <property type="entry name" value="PROTOCHLOROPHYLLIDE REDUCTASE A, CHLOROPLASTIC"/>
    <property type="match status" value="1"/>
</dbReference>
<dbReference type="PRINTS" id="PR00081">
    <property type="entry name" value="GDHRDH"/>
</dbReference>
<dbReference type="InterPro" id="IPR005979">
    <property type="entry name" value="Prochl_reduct"/>
</dbReference>
<sequence length="398" mass="42896">MALQAASLLPSAFAIPKEGKTSAALKDSSLLGVSLSEHLKADFSASVLRSKREFSQRIGPVRAQAVVTTPAVNQAAPEGKKTLRKGCVVITGASSGLGLATAKALAETGKWHVIMACRDFLKTERAAKSAGIAKENYTVLHLDLASLDSVRQFVDNFKRSGRPLDVLVCNAAVYLPTAKEPTFTAEGFELSVGTNHLGHFLLSRLLLDDLKQSDYPSKRLIIVGSITGNTNTLAGNVPPKANLGDLRGLAGGLNGLNSSVMIDGGDFDGAKAYKDSKVCNMLTMQEFHRRYHEDTGITFASLYPGCIATTGLFREHIPLFRALFPPFQKYITKGFVSEDEAGKRLAQVVTDPSLTKSGVYWSWNKDSASFENQLSQEASDAEKARKVWEVSEKLVGLA</sequence>
<dbReference type="CDD" id="cd09810">
    <property type="entry name" value="LPOR_like_SDR_c_like"/>
    <property type="match status" value="1"/>
</dbReference>
<dbReference type="EC" id="1.3.1.33" evidence="7"/>
<organism evidence="8 9">
    <name type="scientific">Ilex paraguariensis</name>
    <name type="common">yerba mate</name>
    <dbReference type="NCBI Taxonomy" id="185542"/>
    <lineage>
        <taxon>Eukaryota</taxon>
        <taxon>Viridiplantae</taxon>
        <taxon>Streptophyta</taxon>
        <taxon>Embryophyta</taxon>
        <taxon>Tracheophyta</taxon>
        <taxon>Spermatophyta</taxon>
        <taxon>Magnoliopsida</taxon>
        <taxon>eudicotyledons</taxon>
        <taxon>Gunneridae</taxon>
        <taxon>Pentapetalae</taxon>
        <taxon>asterids</taxon>
        <taxon>campanulids</taxon>
        <taxon>Aquifoliales</taxon>
        <taxon>Aquifoliaceae</taxon>
        <taxon>Ilex</taxon>
    </lineage>
</organism>
<dbReference type="NCBIfam" id="TIGR01289">
    <property type="entry name" value="LPOR"/>
    <property type="match status" value="1"/>
</dbReference>
<evidence type="ECO:0000313" key="9">
    <source>
        <dbReference type="Proteomes" id="UP001642360"/>
    </source>
</evidence>
<comment type="pathway">
    <text evidence="1 7">Porphyrin-containing compound metabolism; chlorophyll biosynthesis.</text>
</comment>
<keyword evidence="4 7" id="KW-0521">NADP</keyword>
<comment type="function">
    <text evidence="7">Phototransformation of protochlorophyllide (Pchlide) to chlorophyllide (Chlide).</text>
</comment>
<dbReference type="SUPFAM" id="SSF51735">
    <property type="entry name" value="NAD(P)-binding Rossmann-fold domains"/>
    <property type="match status" value="1"/>
</dbReference>
<evidence type="ECO:0000313" key="8">
    <source>
        <dbReference type="EMBL" id="CAK9138217.1"/>
    </source>
</evidence>